<name>E0U9Y9_GLOV7</name>
<evidence type="ECO:0000313" key="2">
    <source>
        <dbReference type="EMBL" id="ADN15059.1"/>
    </source>
</evidence>
<accession>E0U9Y9</accession>
<keyword evidence="1" id="KW-1133">Transmembrane helix</keyword>
<reference evidence="3" key="1">
    <citation type="journal article" date="2011" name="MBio">
        <title>Novel metabolic attributes of the genus Cyanothece, comprising a group of unicellular nitrogen-fixing Cyanobacteria.</title>
        <authorList>
            <person name="Bandyopadhyay A."/>
            <person name="Elvitigala T."/>
            <person name="Welsh E."/>
            <person name="Stockel J."/>
            <person name="Liberton M."/>
            <person name="Min H."/>
            <person name="Sherman L.A."/>
            <person name="Pakrasi H.B."/>
        </authorList>
    </citation>
    <scope>NUCLEOTIDE SEQUENCE [LARGE SCALE GENOMIC DNA]</scope>
    <source>
        <strain evidence="3">PCC 7822</strain>
    </source>
</reference>
<keyword evidence="1" id="KW-0812">Transmembrane</keyword>
<feature type="transmembrane region" description="Helical" evidence="1">
    <location>
        <begin position="48"/>
        <end position="78"/>
    </location>
</feature>
<protein>
    <submittedName>
        <fullName evidence="2">Uncharacterized protein</fullName>
    </submittedName>
</protein>
<keyword evidence="3" id="KW-1185">Reference proteome</keyword>
<dbReference type="STRING" id="497965.Cyan7822_3104"/>
<evidence type="ECO:0000256" key="1">
    <source>
        <dbReference type="SAM" id="Phobius"/>
    </source>
</evidence>
<proteinExistence type="predicted"/>
<gene>
    <name evidence="2" type="ordered locus">Cyan7822_3104</name>
</gene>
<evidence type="ECO:0000313" key="3">
    <source>
        <dbReference type="Proteomes" id="UP000008206"/>
    </source>
</evidence>
<dbReference type="KEGG" id="cyj:Cyan7822_3104"/>
<keyword evidence="1" id="KW-0472">Membrane</keyword>
<dbReference type="Proteomes" id="UP000008206">
    <property type="component" value="Chromosome"/>
</dbReference>
<feature type="transmembrane region" description="Helical" evidence="1">
    <location>
        <begin position="12"/>
        <end position="36"/>
    </location>
</feature>
<dbReference type="HOGENOM" id="CLU_2205706_0_0_3"/>
<dbReference type="EMBL" id="CP002198">
    <property type="protein sequence ID" value="ADN15059.1"/>
    <property type="molecule type" value="Genomic_DNA"/>
</dbReference>
<dbReference type="AlphaFoldDB" id="E0U9Y9"/>
<feature type="transmembrane region" description="Helical" evidence="1">
    <location>
        <begin position="85"/>
        <end position="106"/>
    </location>
</feature>
<sequence>MNNYKSSLTKIFLTYLIIITINIILYSESGSAAISLYSSIHLDFLPPWLLSILSIFSIFTLSYTSFLTLPAAIILLILKQWEIAVGIILAELTVPFLFFLFCLYNIK</sequence>
<organism evidence="2 3">
    <name type="scientific">Gloeothece verrucosa (strain PCC 7822)</name>
    <name type="common">Cyanothece sp. (strain PCC 7822)</name>
    <dbReference type="NCBI Taxonomy" id="497965"/>
    <lineage>
        <taxon>Bacteria</taxon>
        <taxon>Bacillati</taxon>
        <taxon>Cyanobacteriota</taxon>
        <taxon>Cyanophyceae</taxon>
        <taxon>Oscillatoriophycideae</taxon>
        <taxon>Chroococcales</taxon>
        <taxon>Aphanothecaceae</taxon>
        <taxon>Gloeothece</taxon>
        <taxon>Gloeothece verrucosa</taxon>
    </lineage>
</organism>